<gene>
    <name evidence="3" type="ORF">PHET_02892</name>
</gene>
<comment type="caution">
    <text evidence="3">The sequence shown here is derived from an EMBL/GenBank/DDBJ whole genome shotgun (WGS) entry which is preliminary data.</text>
</comment>
<evidence type="ECO:0000256" key="2">
    <source>
        <dbReference type="SAM" id="MobiDB-lite"/>
    </source>
</evidence>
<feature type="compositionally biased region" description="Basic and acidic residues" evidence="2">
    <location>
        <begin position="788"/>
        <end position="799"/>
    </location>
</feature>
<dbReference type="OrthoDB" id="6251927at2759"/>
<feature type="region of interest" description="Disordered" evidence="2">
    <location>
        <begin position="783"/>
        <end position="815"/>
    </location>
</feature>
<name>A0A8J4WT01_9TREM</name>
<feature type="coiled-coil region" evidence="1">
    <location>
        <begin position="953"/>
        <end position="1008"/>
    </location>
</feature>
<protein>
    <submittedName>
        <fullName evidence="3">Uncharacterized protein</fullName>
    </submittedName>
</protein>
<accession>A0A8J4WT01</accession>
<evidence type="ECO:0000313" key="4">
    <source>
        <dbReference type="Proteomes" id="UP000748531"/>
    </source>
</evidence>
<organism evidence="3 4">
    <name type="scientific">Paragonimus heterotremus</name>
    <dbReference type="NCBI Taxonomy" id="100268"/>
    <lineage>
        <taxon>Eukaryota</taxon>
        <taxon>Metazoa</taxon>
        <taxon>Spiralia</taxon>
        <taxon>Lophotrochozoa</taxon>
        <taxon>Platyhelminthes</taxon>
        <taxon>Trematoda</taxon>
        <taxon>Digenea</taxon>
        <taxon>Plagiorchiida</taxon>
        <taxon>Troglotremata</taxon>
        <taxon>Troglotrematidae</taxon>
        <taxon>Paragonimus</taxon>
    </lineage>
</organism>
<evidence type="ECO:0000313" key="3">
    <source>
        <dbReference type="EMBL" id="KAF5403270.1"/>
    </source>
</evidence>
<keyword evidence="1" id="KW-0175">Coiled coil</keyword>
<reference evidence="3" key="1">
    <citation type="submission" date="2019-05" db="EMBL/GenBank/DDBJ databases">
        <title>Annotation for the trematode Paragonimus heterotremus.</title>
        <authorList>
            <person name="Choi Y.-J."/>
        </authorList>
    </citation>
    <scope>NUCLEOTIDE SEQUENCE</scope>
    <source>
        <strain evidence="3">LC</strain>
    </source>
</reference>
<proteinExistence type="predicted"/>
<keyword evidence="4" id="KW-1185">Reference proteome</keyword>
<dbReference type="AlphaFoldDB" id="A0A8J4WT01"/>
<dbReference type="EMBL" id="LUCH01001323">
    <property type="protein sequence ID" value="KAF5403270.1"/>
    <property type="molecule type" value="Genomic_DNA"/>
</dbReference>
<sequence length="1025" mass="117156">MKRLLSSLLGHSIQTKLSIMHQIPDDSVPMELFCRGHSKIKDMQTVERKIVEGYSNIITTNDVNRNILRPRGENTHTAVCLVNDPHCSSLVVQEDRKFLDGSKCCGRNVHKNLKIKRKNIQVLSQTFQIWRQRSDFAKLRFSIQTGNFSNSTNISAIFDAERKYLAFTFLELIKQISKDSPTQETNLRKIAATYDKFAGNVWSEHLKYHCNYILLQTVAFHRFMNVVENHSTVIRGQVTEMLMNKAISELFGQKLKEIALCNNVARNMANDGRLKILATLDQLRQDHATLNDLHELYQAQLPRLRLELQTTVDECTLHKQIAFDLARMICSKNPILVTNQLYSSNENWTLTGDQCILWIRKLLTELFEIFAACIEGSLNLTAYLECLITDSKGQLDNLCEQVNAVGHYLLPIFTEDFEKRNSSYLAKMVGQLDRLRTTTEQTNESLRRVWTVEKIDLIGAIGLNANHLETIEQENDIFVPDPVTNTEPSGSRRLRGGALSSTLRLECSTRNVAQPLFYQHLLSSPNERVSLFDIKLLLKSASDEFVQLSKVFYDVFLNQNNFTEETSLFPEISDICQELSTLLTEQEGCLLHLFELCDTGLPTLLCIVKQFVSECLQPADSGEQTPRGLDWFKTKLDTWQKILPLIRVQGSVVPGSNSDVAKARSVPVDGQQPHPIASVETLAFRRMNELNGHFEGIVHDLERDRLQCQETCIEWVACALRVFTVKPFWVKQLIEAERDEVALNEIAQLMEVDEQPVMESDQMTLEDGRLSTEAPTAKVLIDVNEQPQPDRSDSLDEVRLQSGTGDDAERTGKDPAVTNQLLEYYENLFSCELDYERMIGDFAVQMKSIRLTYSTILTKLIRLLKLSQSSKSPNVIEDVERILQAFKSATDKCTNDWESLYTELMNVMCTQSDDVITEQNSQSTTWWSEPAESLDVDEVRAENQQNYICVNSIDYIREQKEAINKRLVQANRRHQEYVDAREKQQEVNKRLQAQLEQYEQEFRETVAASLADLDHEVGEGSVKST</sequence>
<evidence type="ECO:0000256" key="1">
    <source>
        <dbReference type="SAM" id="Coils"/>
    </source>
</evidence>
<dbReference type="Proteomes" id="UP000748531">
    <property type="component" value="Unassembled WGS sequence"/>
</dbReference>